<evidence type="ECO:0000313" key="2">
    <source>
        <dbReference type="EMBL" id="WOJ89476.1"/>
    </source>
</evidence>
<dbReference type="PANTHER" id="PTHR43883">
    <property type="entry name" value="SLR0207 PROTEIN"/>
    <property type="match status" value="1"/>
</dbReference>
<sequence length="510" mass="55337">MGPHVVQDQSDIFAFLGDPATHKLAEPVTRIDTHGAAVFLAGSDVYKVKRAVQFPFMDFSTLEKRRLACESELAVNKANAPDLYLGVVPISRDAAGLKFGNGGTIVEWAVHLRRFDENRTLDRLAERGELDLEIIAKLADVVVASHRRAPVVVGKRSTLSIERQIEETLDSLAASPDVFAALAVSELRRRMTAAFERAAPLLSAREAQGQARRCHGDLHLRNIVMIKGTPVLFDAIEFDESLAICDILYDLAFLLMDLWTRGLRLHANLLLNRYFSICDEPDKEIEGLAALPLFLALRAAIRAKVANLEPQKSEAAIALAQHNFAAASAFLEPGRLELVAIGGLSGTGKSSLARALAASIGRAPGALHLRSDVERKRLFKLAEFDRLPDAAYQPEVSAMTYAHLRRLAAIALAAGQSVLIDAAHLKEEERFAVTELASRSGARFTGLWLDAPTAVLSERVAKRGHDASDATPAIVAAQAKEPLGVVEWRRLDASGPLETLVDQALAAIQG</sequence>
<dbReference type="Pfam" id="PF13671">
    <property type="entry name" value="AAA_33"/>
    <property type="match status" value="1"/>
</dbReference>
<dbReference type="PANTHER" id="PTHR43883:SF1">
    <property type="entry name" value="GLUCONOKINASE"/>
    <property type="match status" value="1"/>
</dbReference>
<evidence type="ECO:0000313" key="3">
    <source>
        <dbReference type="Proteomes" id="UP001626536"/>
    </source>
</evidence>
<dbReference type="Proteomes" id="UP001626536">
    <property type="component" value="Chromosome"/>
</dbReference>
<feature type="domain" description="Aminoglycoside phosphotransferase" evidence="1">
    <location>
        <begin position="112"/>
        <end position="268"/>
    </location>
</feature>
<dbReference type="InterPro" id="IPR027417">
    <property type="entry name" value="P-loop_NTPase"/>
</dbReference>
<dbReference type="Gene3D" id="3.90.1200.10">
    <property type="match status" value="1"/>
</dbReference>
<evidence type="ECO:0000259" key="1">
    <source>
        <dbReference type="Pfam" id="PF01636"/>
    </source>
</evidence>
<dbReference type="RefSeq" id="WP_407338921.1">
    <property type="nucleotide sequence ID" value="NZ_CP136862.1"/>
</dbReference>
<dbReference type="SUPFAM" id="SSF52540">
    <property type="entry name" value="P-loop containing nucleoside triphosphate hydrolases"/>
    <property type="match status" value="1"/>
</dbReference>
<protein>
    <submittedName>
        <fullName evidence="2">AAA family ATPase</fullName>
    </submittedName>
</protein>
<organism evidence="2 3">
    <name type="scientific">Methylocapsa polymorpha</name>
    <dbReference type="NCBI Taxonomy" id="3080828"/>
    <lineage>
        <taxon>Bacteria</taxon>
        <taxon>Pseudomonadati</taxon>
        <taxon>Pseudomonadota</taxon>
        <taxon>Alphaproteobacteria</taxon>
        <taxon>Hyphomicrobiales</taxon>
        <taxon>Beijerinckiaceae</taxon>
        <taxon>Methylocapsa</taxon>
    </lineage>
</organism>
<dbReference type="InterPro" id="IPR011009">
    <property type="entry name" value="Kinase-like_dom_sf"/>
</dbReference>
<dbReference type="Pfam" id="PF01636">
    <property type="entry name" value="APH"/>
    <property type="match status" value="1"/>
</dbReference>
<gene>
    <name evidence="2" type="ORF">RZS28_17045</name>
</gene>
<keyword evidence="3" id="KW-1185">Reference proteome</keyword>
<name>A0ABZ0HUB2_9HYPH</name>
<dbReference type="InterPro" id="IPR002575">
    <property type="entry name" value="Aminoglycoside_PTrfase"/>
</dbReference>
<proteinExistence type="predicted"/>
<reference evidence="2 3" key="1">
    <citation type="submission" date="2023-10" db="EMBL/GenBank/DDBJ databases">
        <title>Novel methanotroph of the genus Methylocapsa from a subarctic wetland.</title>
        <authorList>
            <person name="Belova S.E."/>
            <person name="Oshkin I.Y."/>
            <person name="Miroshnikov K."/>
            <person name="Dedysh S.N."/>
        </authorList>
    </citation>
    <scope>NUCLEOTIDE SEQUENCE [LARGE SCALE GENOMIC DNA]</scope>
    <source>
        <strain evidence="2 3">RX1</strain>
    </source>
</reference>
<dbReference type="EMBL" id="CP136862">
    <property type="protein sequence ID" value="WOJ89476.1"/>
    <property type="molecule type" value="Genomic_DNA"/>
</dbReference>
<dbReference type="InterPro" id="IPR052732">
    <property type="entry name" value="Cell-binding_unc_protein"/>
</dbReference>
<dbReference type="SUPFAM" id="SSF56112">
    <property type="entry name" value="Protein kinase-like (PK-like)"/>
    <property type="match status" value="1"/>
</dbReference>
<dbReference type="Gene3D" id="3.40.50.300">
    <property type="entry name" value="P-loop containing nucleotide triphosphate hydrolases"/>
    <property type="match status" value="1"/>
</dbReference>
<accession>A0ABZ0HUB2</accession>